<dbReference type="Proteomes" id="UP000320048">
    <property type="component" value="Unassembled WGS sequence"/>
</dbReference>
<dbReference type="SUPFAM" id="SSF51182">
    <property type="entry name" value="RmlC-like cupins"/>
    <property type="match status" value="1"/>
</dbReference>
<feature type="domain" description="Cupin type-2" evidence="1">
    <location>
        <begin position="121"/>
        <end position="181"/>
    </location>
</feature>
<sequence>MDSRWKFLLDPMAPPLLPLVRGPMQIALQITHTSTGGGQMLNTRGTRLCRSAGLAVLGLTLLVLATVRPPAYSAPTALKPAVIHVDDVLAKGLEHRAGGFSFSVLDETATGGVELFSLKSVARHYHPTENHFLYILKGRAKGQIGNVTAEVGPGDLVVIPAGKDYSHQFQALGSEPVEFLLFSTPPFHAKDIVWLQR</sequence>
<accession>A0A537J9R3</accession>
<dbReference type="InterPro" id="IPR014710">
    <property type="entry name" value="RmlC-like_jellyroll"/>
</dbReference>
<dbReference type="Pfam" id="PF07883">
    <property type="entry name" value="Cupin_2"/>
    <property type="match status" value="1"/>
</dbReference>
<evidence type="ECO:0000313" key="3">
    <source>
        <dbReference type="Proteomes" id="UP000320048"/>
    </source>
</evidence>
<dbReference type="EMBL" id="VBAO01000232">
    <property type="protein sequence ID" value="TMI80240.1"/>
    <property type="molecule type" value="Genomic_DNA"/>
</dbReference>
<proteinExistence type="predicted"/>
<dbReference type="InterPro" id="IPR011051">
    <property type="entry name" value="RmlC_Cupin_sf"/>
</dbReference>
<dbReference type="InterPro" id="IPR013096">
    <property type="entry name" value="Cupin_2"/>
</dbReference>
<gene>
    <name evidence="2" type="ORF">E6H04_09010</name>
</gene>
<comment type="caution">
    <text evidence="2">The sequence shown here is derived from an EMBL/GenBank/DDBJ whole genome shotgun (WGS) entry which is preliminary data.</text>
</comment>
<organism evidence="2 3">
    <name type="scientific">Candidatus Segetimicrobium genomatis</name>
    <dbReference type="NCBI Taxonomy" id="2569760"/>
    <lineage>
        <taxon>Bacteria</taxon>
        <taxon>Bacillati</taxon>
        <taxon>Candidatus Sysuimicrobiota</taxon>
        <taxon>Candidatus Sysuimicrobiia</taxon>
        <taxon>Candidatus Sysuimicrobiales</taxon>
        <taxon>Candidatus Segetimicrobiaceae</taxon>
        <taxon>Candidatus Segetimicrobium</taxon>
    </lineage>
</organism>
<dbReference type="Gene3D" id="2.60.120.10">
    <property type="entry name" value="Jelly Rolls"/>
    <property type="match status" value="1"/>
</dbReference>
<reference evidence="2 3" key="1">
    <citation type="journal article" date="2019" name="Nat. Microbiol.">
        <title>Mediterranean grassland soil C-N compound turnover is dependent on rainfall and depth, and is mediated by genomically divergent microorganisms.</title>
        <authorList>
            <person name="Diamond S."/>
            <person name="Andeer P.F."/>
            <person name="Li Z."/>
            <person name="Crits-Christoph A."/>
            <person name="Burstein D."/>
            <person name="Anantharaman K."/>
            <person name="Lane K.R."/>
            <person name="Thomas B.C."/>
            <person name="Pan C."/>
            <person name="Northen T.R."/>
            <person name="Banfield J.F."/>
        </authorList>
    </citation>
    <scope>NUCLEOTIDE SEQUENCE [LARGE SCALE GENOMIC DNA]</scope>
    <source>
        <strain evidence="2">NP_7</strain>
    </source>
</reference>
<name>A0A537J9R3_9BACT</name>
<evidence type="ECO:0000313" key="2">
    <source>
        <dbReference type="EMBL" id="TMI80240.1"/>
    </source>
</evidence>
<evidence type="ECO:0000259" key="1">
    <source>
        <dbReference type="Pfam" id="PF07883"/>
    </source>
</evidence>
<dbReference type="AlphaFoldDB" id="A0A537J9R3"/>
<protein>
    <submittedName>
        <fullName evidence="2">Cupin domain-containing protein</fullName>
    </submittedName>
</protein>